<comment type="subcellular location">
    <subcellularLocation>
        <location evidence="1">Endoplasmic reticulum membrane</location>
        <topology evidence="1">Multi-pass membrane protein</topology>
    </subcellularLocation>
</comment>
<dbReference type="GO" id="GO:0006506">
    <property type="term" value="P:GPI anchor biosynthetic process"/>
    <property type="evidence" value="ECO:0007669"/>
    <property type="project" value="UniProtKB-KW"/>
</dbReference>
<feature type="compositionally biased region" description="Low complexity" evidence="11">
    <location>
        <begin position="768"/>
        <end position="790"/>
    </location>
</feature>
<keyword evidence="6 12" id="KW-0812">Transmembrane</keyword>
<keyword evidence="9 12" id="KW-0472">Membrane</keyword>
<evidence type="ECO:0000256" key="4">
    <source>
        <dbReference type="ARBA" id="ARBA00022502"/>
    </source>
</evidence>
<evidence type="ECO:0000256" key="8">
    <source>
        <dbReference type="ARBA" id="ARBA00022989"/>
    </source>
</evidence>
<feature type="transmembrane region" description="Helical" evidence="12">
    <location>
        <begin position="1732"/>
        <end position="1752"/>
    </location>
</feature>
<feature type="transmembrane region" description="Helical" evidence="12">
    <location>
        <begin position="1856"/>
        <end position="1878"/>
    </location>
</feature>
<feature type="transmembrane region" description="Helical" evidence="12">
    <location>
        <begin position="1898"/>
        <end position="1921"/>
    </location>
</feature>
<feature type="transmembrane region" description="Helical" evidence="12">
    <location>
        <begin position="1622"/>
        <end position="1640"/>
    </location>
</feature>
<evidence type="ECO:0000313" key="14">
    <source>
        <dbReference type="EMBL" id="KAG0689416.1"/>
    </source>
</evidence>
<dbReference type="InterPro" id="IPR056603">
    <property type="entry name" value="HTH_NPRL3"/>
</dbReference>
<evidence type="ECO:0000313" key="15">
    <source>
        <dbReference type="Proteomes" id="UP000697127"/>
    </source>
</evidence>
<feature type="transmembrane region" description="Helical" evidence="12">
    <location>
        <begin position="1695"/>
        <end position="1712"/>
    </location>
</feature>
<feature type="transmembrane region" description="Helical" evidence="12">
    <location>
        <begin position="1593"/>
        <end position="1610"/>
    </location>
</feature>
<evidence type="ECO:0000256" key="7">
    <source>
        <dbReference type="ARBA" id="ARBA00022824"/>
    </source>
</evidence>
<dbReference type="Pfam" id="PF24064">
    <property type="entry name" value="HTH_NPRL3"/>
    <property type="match status" value="1"/>
</dbReference>
<evidence type="ECO:0000256" key="12">
    <source>
        <dbReference type="SAM" id="Phobius"/>
    </source>
</evidence>
<feature type="compositionally biased region" description="Basic and acidic residues" evidence="11">
    <location>
        <begin position="857"/>
        <end position="870"/>
    </location>
</feature>
<dbReference type="InterPro" id="IPR002591">
    <property type="entry name" value="Phosphodiest/P_Trfase"/>
</dbReference>
<feature type="compositionally biased region" description="Low complexity" evidence="11">
    <location>
        <begin position="899"/>
        <end position="912"/>
    </location>
</feature>
<feature type="compositionally biased region" description="Polar residues" evidence="11">
    <location>
        <begin position="878"/>
        <end position="891"/>
    </location>
</feature>
<feature type="transmembrane region" description="Helical" evidence="12">
    <location>
        <begin position="1655"/>
        <end position="1674"/>
    </location>
</feature>
<feature type="transmembrane region" description="Helical" evidence="12">
    <location>
        <begin position="1799"/>
        <end position="1824"/>
    </location>
</feature>
<evidence type="ECO:0000256" key="10">
    <source>
        <dbReference type="ARBA" id="ARBA00023180"/>
    </source>
</evidence>
<protein>
    <submittedName>
        <fullName evidence="14">Mannose-ethanolamine phosphotransferase gpi13</fullName>
    </submittedName>
</protein>
<organism evidence="14 15">
    <name type="scientific">Pichia californica</name>
    <dbReference type="NCBI Taxonomy" id="460514"/>
    <lineage>
        <taxon>Eukaryota</taxon>
        <taxon>Fungi</taxon>
        <taxon>Dikarya</taxon>
        <taxon>Ascomycota</taxon>
        <taxon>Saccharomycotina</taxon>
        <taxon>Pichiomycetes</taxon>
        <taxon>Pichiales</taxon>
        <taxon>Pichiaceae</taxon>
        <taxon>Pichia</taxon>
    </lineage>
</organism>
<feature type="compositionally biased region" description="Polar residues" evidence="11">
    <location>
        <begin position="817"/>
        <end position="833"/>
    </location>
</feature>
<feature type="compositionally biased region" description="Polar residues" evidence="11">
    <location>
        <begin position="148"/>
        <end position="157"/>
    </location>
</feature>
<dbReference type="SUPFAM" id="SSF53649">
    <property type="entry name" value="Alkaline phosphatase-like"/>
    <property type="match status" value="1"/>
</dbReference>
<dbReference type="Pfam" id="PF01663">
    <property type="entry name" value="Phosphodiest"/>
    <property type="match status" value="1"/>
</dbReference>
<dbReference type="PANTHER" id="PTHR23071:SF1">
    <property type="entry name" value="GPI ETHANOLAMINE PHOSPHATE TRANSFERASE 3"/>
    <property type="match status" value="1"/>
</dbReference>
<feature type="transmembrane region" description="Helical" evidence="12">
    <location>
        <begin position="1942"/>
        <end position="1960"/>
    </location>
</feature>
<dbReference type="GO" id="GO:0032007">
    <property type="term" value="P:negative regulation of TOR signaling"/>
    <property type="evidence" value="ECO:0007669"/>
    <property type="project" value="InterPro"/>
</dbReference>
<dbReference type="Proteomes" id="UP000697127">
    <property type="component" value="Unassembled WGS sequence"/>
</dbReference>
<keyword evidence="15" id="KW-1185">Reference proteome</keyword>
<feature type="compositionally biased region" description="Polar residues" evidence="11">
    <location>
        <begin position="301"/>
        <end position="315"/>
    </location>
</feature>
<feature type="compositionally biased region" description="Basic and acidic residues" evidence="11">
    <location>
        <begin position="835"/>
        <end position="846"/>
    </location>
</feature>
<dbReference type="CDD" id="cd16023">
    <property type="entry name" value="GPI_EPT_3"/>
    <property type="match status" value="1"/>
</dbReference>
<dbReference type="Gene3D" id="3.40.720.10">
    <property type="entry name" value="Alkaline Phosphatase, subunit A"/>
    <property type="match status" value="1"/>
</dbReference>
<comment type="caution">
    <text evidence="14">The sequence shown here is derived from an EMBL/GenBank/DDBJ whole genome shotgun (WGS) entry which is preliminary data.</text>
</comment>
<feature type="transmembrane region" description="Helical" evidence="12">
    <location>
        <begin position="1980"/>
        <end position="1999"/>
    </location>
</feature>
<evidence type="ECO:0000256" key="1">
    <source>
        <dbReference type="ARBA" id="ARBA00004477"/>
    </source>
</evidence>
<feature type="compositionally biased region" description="Basic and acidic residues" evidence="11">
    <location>
        <begin position="320"/>
        <end position="335"/>
    </location>
</feature>
<feature type="transmembrane region" description="Helical" evidence="12">
    <location>
        <begin position="1566"/>
        <end position="1587"/>
    </location>
</feature>
<dbReference type="GO" id="GO:0051377">
    <property type="term" value="F:mannose-ethanolamine phosphotransferase activity"/>
    <property type="evidence" value="ECO:0007669"/>
    <property type="project" value="InterPro"/>
</dbReference>
<feature type="region of interest" description="Disordered" evidence="11">
    <location>
        <begin position="297"/>
        <end position="350"/>
    </location>
</feature>
<gene>
    <name evidence="14" type="primary">GPI13</name>
    <name evidence="14" type="ORF">C6P40_005064</name>
</gene>
<evidence type="ECO:0000256" key="5">
    <source>
        <dbReference type="ARBA" id="ARBA00022679"/>
    </source>
</evidence>
<dbReference type="OrthoDB" id="272139at2759"/>
<reference evidence="14" key="1">
    <citation type="submission" date="2020-11" db="EMBL/GenBank/DDBJ databases">
        <title>Kefir isolates.</title>
        <authorList>
            <person name="Marcisauskas S."/>
            <person name="Kim Y."/>
            <person name="Blasche S."/>
        </authorList>
    </citation>
    <scope>NUCLEOTIDE SEQUENCE</scope>
    <source>
        <strain evidence="14">Olga-1</strain>
    </source>
</reference>
<evidence type="ECO:0000259" key="13">
    <source>
        <dbReference type="Pfam" id="PF24064"/>
    </source>
</evidence>
<evidence type="ECO:0000256" key="6">
    <source>
        <dbReference type="ARBA" id="ARBA00022692"/>
    </source>
</evidence>
<evidence type="ECO:0000256" key="2">
    <source>
        <dbReference type="ARBA" id="ARBA00004687"/>
    </source>
</evidence>
<dbReference type="Pfam" id="PF03666">
    <property type="entry name" value="NPR3"/>
    <property type="match status" value="1"/>
</dbReference>
<feature type="compositionally biased region" description="Low complexity" evidence="11">
    <location>
        <begin position="336"/>
        <end position="346"/>
    </location>
</feature>
<feature type="compositionally biased region" description="Acidic residues" evidence="11">
    <location>
        <begin position="64"/>
        <end position="114"/>
    </location>
</feature>
<dbReference type="InterPro" id="IPR017850">
    <property type="entry name" value="Alkaline_phosphatase_core_sf"/>
</dbReference>
<dbReference type="EMBL" id="PUHW01000081">
    <property type="protein sequence ID" value="KAG0689416.1"/>
    <property type="molecule type" value="Genomic_DNA"/>
</dbReference>
<feature type="domain" description="GATOR1 complex protein NPRL3 C-terminal HTH" evidence="13">
    <location>
        <begin position="945"/>
        <end position="990"/>
    </location>
</feature>
<dbReference type="InterPro" id="IPR037675">
    <property type="entry name" value="PIG-O_N"/>
</dbReference>
<evidence type="ECO:0000256" key="9">
    <source>
        <dbReference type="ARBA" id="ARBA00023136"/>
    </source>
</evidence>
<sequence>MSTSLLLPNPCLLGIVFTIATHDGNQLVFHYPPKPNEFGFQATPLDITEVSNSIDGLIGSSDSENYDDYDDEDYGDEAEDDRYENDDDFVIDDDDDNDDDDNDDDDDDDDDNDIEFEKDSDVDSLGMKSHRTLSTESFTSDHNRHQRTSSSSNNRYQSGRDLLELLYEREQKKKKKKILKRKMKIKARKEKEKLKNKSESIDSQSLISSLKTSISENTHSNIINNNDNNNNNNKEKKEYKIEKLFSFDTEFISDLATPPKSLCNTRFELTVEDMVFLGLPIHVNEDGTWRVSKKSKYIRSKSMSTSQRSRKQSIAGSLYTEKESNSNTKNHDESNKINNNTNNTENFNDDHIDHHNDDEVLQYNGYNNKNKLEMEKDCGMYQFHMLFVMNPPVVEYNHRIDEMFHYIISRISLLLRYEQQKTNFVWNECKKIIKLREELIHSPIKQQWKSIISQSSLAKLICETYKSVSKSEIVNIDINGKLNSFQIPIRKEFVVLPPSYVDLPDCSTLSSISPFNQLNGYESSTSLTQASDIMAHFALILLDDTEHIIKDIKAEKDSVVASFIRMIKPNESLQRLSILSGLDIQEVKMFANHLVYWRRAMATLPLTSRSIYVISPIAPIKNIYQDSPDFNRTFPNLPPLPTFLSMISDISTSKPKTISNIIPSRDHRDLYMDAIAWLFKHGYIIQLYTFLYLKITKEIKIKVAEEVEIEIKRKQELKKKKNDLLVNTSMISENKRHDGIDNNKESSNIIDKINLQDLHINDDDNDNNDNNNNDNNNNNNNNNTTTTTMDIINDTSDENISLEESINNLEDNKILEDTSNSKLNTMPTDNSADATVEKIQNDDNPRSRSRSQSMKTDNLRNEKNDNKDTTSEVDEITLEQTRSHNQYIQKKSPTDETTNENNKNNGGLKLPPSEADSYTHPSNYTIQFEEEEEEDTILLEPEYSSSLERRWISKVVEGQPIDVSNLFYKVLKYMNGRNAQEVFLMQENINTENNKEDFIPISASTQQAEEIKDKYNYRSKKLNKTNSSYVKVLFLFGILQTIALAFFTRGFLLSRNVLPDISQCSSQQNEIVSDKTDEGCFHPSEFKKAVILVIDALRFDFTIPVDNVFENSPDYYYHNHFDIFYNTFTQYPENSLLLKFIADPPTTTLQRLKGLTTGSLPTFIDAGSNFDGDTVTEDNLLSQMFYNNKSVAFMGDDTWMAMFSPFLNPNLTYPYDSLNVWDLHTVDNGVIDHIFPLLEKEKQKEWDVLIGHFLGVDHCGHRYGPDHYAMKDKLTQLNDIVKKVMEEISDDTLLVVFGDHGMDSTGNHGGESDDEVEAALFMYSKNKHFKHFTGNEYDISNAGKNYRRVNQIDITPTLSMLLGLPIPFNSLGSPIAEAFMKDDKSFSIASLLTSSQINNYRLNSNELKIDNEINTLYSKLRSDLSSNIFESTQDLIKANYEYQLTSLQKCKDLWANFDDLNIWIGITLIFLSLIVLIVYSKLVPSVVVSQLNYQCFVASLILILVYCALCSSFSVVFKPEGLPVTWALILGVGLGIANGILAPIIDRYSIIFLILQVKDNLVKNGWTYLGMLIIGMHSLIYASNSFIIWEDKIVSFWLSTFGFLAFFKSFQNKEKHKKILGAYHAFMFMIFTRLASMITICREEQGDKCVSNFKMTWYSILFLYISAILLPIIIKTFYKISYSYEGPASVWISKGLRTVMFLIAILWTLEYVENDGYLNITYEIPLTAIKTVRITIGRVILGISLLAANFGWNSGPLCIRVELEEQEVIIEDNLSTSNKTKKSTAKKDPKMEIKKTAKIIGYSNVYGSSYFLFFVNILCSILVVSKPLGGVSLFFLVNQLLTLFELVDILNIRTNLISVVVMVLLGYLHFFTTGHQATLQAIQWETGFMFTETITFPFTHLAIILNTLGSFILVAIAIPLLTLWKIPPTNKPVALSSKIAENAMTMLIYQTCLTLVTLIMTNNFRRHLMVWKIFAPRYMLNAIILFLLNVILTFISVGYSSVKVVSRWYQVFGI</sequence>
<keyword evidence="5" id="KW-0808">Transferase</keyword>
<feature type="transmembrane region" description="Helical" evidence="12">
    <location>
        <begin position="1491"/>
        <end position="1517"/>
    </location>
</feature>
<keyword evidence="8 12" id="KW-1133">Transmembrane helix</keyword>
<feature type="region of interest" description="Disordered" evidence="11">
    <location>
        <begin position="811"/>
        <end position="919"/>
    </location>
</feature>
<accession>A0A9P7BFY8</accession>
<dbReference type="InterPro" id="IPR039524">
    <property type="entry name" value="PIGO/GPI13"/>
</dbReference>
<dbReference type="PANTHER" id="PTHR23071">
    <property type="entry name" value="PHOSPHATIDYLINOSITOL GLYCAN"/>
    <property type="match status" value="1"/>
</dbReference>
<keyword evidence="7" id="KW-0256">Endoplasmic reticulum</keyword>
<keyword evidence="4" id="KW-0337">GPI-anchor biosynthesis</keyword>
<dbReference type="GO" id="GO:0005789">
    <property type="term" value="C:endoplasmic reticulum membrane"/>
    <property type="evidence" value="ECO:0007669"/>
    <property type="project" value="UniProtKB-SubCell"/>
</dbReference>
<feature type="transmembrane region" description="Helical" evidence="12">
    <location>
        <begin position="1523"/>
        <end position="1545"/>
    </location>
</feature>
<proteinExistence type="inferred from homology"/>
<comment type="pathway">
    <text evidence="2">Glycolipid biosynthesis; glycosylphosphatidylinositol-anchor biosynthesis.</text>
</comment>
<name>A0A9P7BFY8_9ASCO</name>
<comment type="similarity">
    <text evidence="3">Belongs to the PIGG/PIGN/PIGO family. PIGO subfamily.</text>
</comment>
<evidence type="ECO:0000256" key="3">
    <source>
        <dbReference type="ARBA" id="ARBA00008695"/>
    </source>
</evidence>
<feature type="region of interest" description="Disordered" evidence="11">
    <location>
        <begin position="54"/>
        <end position="157"/>
    </location>
</feature>
<feature type="region of interest" description="Disordered" evidence="11">
    <location>
        <begin position="760"/>
        <end position="790"/>
    </location>
</feature>
<feature type="transmembrane region" description="Helical" evidence="12">
    <location>
        <begin position="1460"/>
        <end position="1479"/>
    </location>
</feature>
<keyword evidence="10" id="KW-0325">Glycoprotein</keyword>
<evidence type="ECO:0000256" key="11">
    <source>
        <dbReference type="SAM" id="MobiDB-lite"/>
    </source>
</evidence>
<dbReference type="InterPro" id="IPR005365">
    <property type="entry name" value="Npr3"/>
</dbReference>